<feature type="coiled-coil region" evidence="1">
    <location>
        <begin position="5"/>
        <end position="32"/>
    </location>
</feature>
<keyword evidence="3" id="KW-1185">Reference proteome</keyword>
<gene>
    <name evidence="2" type="ORF">HMPREF1866_00191</name>
</gene>
<sequence>MRFKMSRYDCDKEKFQKEYEEALKEFTIEKEEREDIYRECREIDKTLIDCLGYCNETELMEEEFTEFKKQSDREMQEMEDKLISLKKKIEE</sequence>
<accession>A0A134A037</accession>
<evidence type="ECO:0000313" key="3">
    <source>
        <dbReference type="Proteomes" id="UP000070394"/>
    </source>
</evidence>
<evidence type="ECO:0000313" key="2">
    <source>
        <dbReference type="EMBL" id="KXB61054.1"/>
    </source>
</evidence>
<keyword evidence="1" id="KW-0175">Coiled coil</keyword>
<name>A0A134A037_9FIRM</name>
<proteinExistence type="predicted"/>
<protein>
    <submittedName>
        <fullName evidence="2">Uncharacterized protein</fullName>
    </submittedName>
</protein>
<dbReference type="EMBL" id="LSDA01000005">
    <property type="protein sequence ID" value="KXB61054.1"/>
    <property type="molecule type" value="Genomic_DNA"/>
</dbReference>
<reference evidence="3" key="1">
    <citation type="submission" date="2016-01" db="EMBL/GenBank/DDBJ databases">
        <authorList>
            <person name="Mitreva M."/>
            <person name="Pepin K.H."/>
            <person name="Mihindukulasuriya K.A."/>
            <person name="Fulton R."/>
            <person name="Fronick C."/>
            <person name="O'Laughlin M."/>
            <person name="Miner T."/>
            <person name="Herter B."/>
            <person name="Rosa B.A."/>
            <person name="Cordes M."/>
            <person name="Tomlinson C."/>
            <person name="Wollam A."/>
            <person name="Palsikar V.B."/>
            <person name="Mardis E.R."/>
            <person name="Wilson R.K."/>
        </authorList>
    </citation>
    <scope>NUCLEOTIDE SEQUENCE [LARGE SCALE GENOMIC DNA]</scope>
    <source>
        <strain evidence="3">DNF00896</strain>
    </source>
</reference>
<dbReference type="AlphaFoldDB" id="A0A134A037"/>
<dbReference type="PATRIC" id="fig|467210.3.peg.191"/>
<dbReference type="STRING" id="467210.HMPREF1866_00191"/>
<dbReference type="Proteomes" id="UP000070394">
    <property type="component" value="Unassembled WGS sequence"/>
</dbReference>
<evidence type="ECO:0000256" key="1">
    <source>
        <dbReference type="SAM" id="Coils"/>
    </source>
</evidence>
<organism evidence="2 3">
    <name type="scientific">Lachnoanaerobaculum saburreum</name>
    <dbReference type="NCBI Taxonomy" id="467210"/>
    <lineage>
        <taxon>Bacteria</taxon>
        <taxon>Bacillati</taxon>
        <taxon>Bacillota</taxon>
        <taxon>Clostridia</taxon>
        <taxon>Lachnospirales</taxon>
        <taxon>Lachnospiraceae</taxon>
        <taxon>Lachnoanaerobaculum</taxon>
    </lineage>
</organism>
<comment type="caution">
    <text evidence="2">The sequence shown here is derived from an EMBL/GenBank/DDBJ whole genome shotgun (WGS) entry which is preliminary data.</text>
</comment>